<sequence>MLAKGVTKFGPVPAMGGAKIAAIRTRDRSISVAIYYGAQVLGSLISSYLKVN</sequence>
<evidence type="ECO:0000313" key="1">
    <source>
        <dbReference type="EMBL" id="GAG96567.1"/>
    </source>
</evidence>
<comment type="caution">
    <text evidence="1">The sequence shown here is derived from an EMBL/GenBank/DDBJ whole genome shotgun (WGS) entry which is preliminary data.</text>
</comment>
<reference evidence="1" key="1">
    <citation type="journal article" date="2014" name="Front. Microbiol.">
        <title>High frequency of phylogenetically diverse reductive dehalogenase-homologous genes in deep subseafloor sedimentary metagenomes.</title>
        <authorList>
            <person name="Kawai M."/>
            <person name="Futagami T."/>
            <person name="Toyoda A."/>
            <person name="Takaki Y."/>
            <person name="Nishi S."/>
            <person name="Hori S."/>
            <person name="Arai W."/>
            <person name="Tsubouchi T."/>
            <person name="Morono Y."/>
            <person name="Uchiyama I."/>
            <person name="Ito T."/>
            <person name="Fujiyama A."/>
            <person name="Inagaki F."/>
            <person name="Takami H."/>
        </authorList>
    </citation>
    <scope>NUCLEOTIDE SEQUENCE</scope>
    <source>
        <strain evidence="1">Expedition CK06-06</strain>
    </source>
</reference>
<accession>X1CUD8</accession>
<name>X1CUD8_9ZZZZ</name>
<dbReference type="EMBL" id="BART01023773">
    <property type="protein sequence ID" value="GAG96567.1"/>
    <property type="molecule type" value="Genomic_DNA"/>
</dbReference>
<dbReference type="AlphaFoldDB" id="X1CUD8"/>
<organism evidence="1">
    <name type="scientific">marine sediment metagenome</name>
    <dbReference type="NCBI Taxonomy" id="412755"/>
    <lineage>
        <taxon>unclassified sequences</taxon>
        <taxon>metagenomes</taxon>
        <taxon>ecological metagenomes</taxon>
    </lineage>
</organism>
<protein>
    <submittedName>
        <fullName evidence="1">Uncharacterized protein</fullName>
    </submittedName>
</protein>
<gene>
    <name evidence="1" type="ORF">S01H4_43144</name>
</gene>
<proteinExistence type="predicted"/>